<evidence type="ECO:0000256" key="8">
    <source>
        <dbReference type="ARBA" id="ARBA00023288"/>
    </source>
</evidence>
<evidence type="ECO:0000313" key="13">
    <source>
        <dbReference type="Proteomes" id="UP001604336"/>
    </source>
</evidence>
<comment type="subcellular location">
    <subcellularLocation>
        <location evidence="1">Cell membrane</location>
        <topology evidence="1">Lipid-anchor</topology>
        <topology evidence="1">GPI-anchor</topology>
    </subcellularLocation>
</comment>
<dbReference type="Proteomes" id="UP001604336">
    <property type="component" value="Unassembled WGS sequence"/>
</dbReference>
<keyword evidence="6" id="KW-1015">Disulfide bond</keyword>
<evidence type="ECO:0000256" key="7">
    <source>
        <dbReference type="ARBA" id="ARBA00023180"/>
    </source>
</evidence>
<evidence type="ECO:0000256" key="10">
    <source>
        <dbReference type="SAM" id="SignalP"/>
    </source>
</evidence>
<comment type="similarity">
    <text evidence="9">Belongs to the early nodulin-like (ENODL) family.</text>
</comment>
<gene>
    <name evidence="12" type="ORF">Adt_25682</name>
</gene>
<keyword evidence="2" id="KW-1003">Cell membrane</keyword>
<dbReference type="InterPro" id="IPR003245">
    <property type="entry name" value="Phytocyanin_dom"/>
</dbReference>
<dbReference type="PANTHER" id="PTHR33021:SF49">
    <property type="entry name" value="EARLY NODULIN-LIKE PROTEIN 21"/>
    <property type="match status" value="1"/>
</dbReference>
<dbReference type="InterPro" id="IPR008972">
    <property type="entry name" value="Cupredoxin"/>
</dbReference>
<dbReference type="Gene3D" id="2.60.40.420">
    <property type="entry name" value="Cupredoxins - blue copper proteins"/>
    <property type="match status" value="1"/>
</dbReference>
<dbReference type="SUPFAM" id="SSF49503">
    <property type="entry name" value="Cupredoxins"/>
    <property type="match status" value="1"/>
</dbReference>
<evidence type="ECO:0000256" key="5">
    <source>
        <dbReference type="ARBA" id="ARBA00023136"/>
    </source>
</evidence>
<feature type="domain" description="Phytocyanin" evidence="11">
    <location>
        <begin position="22"/>
        <end position="124"/>
    </location>
</feature>
<dbReference type="AlphaFoldDB" id="A0ABD1SHB7"/>
<feature type="chain" id="PRO_5044891248" evidence="10">
    <location>
        <begin position="22"/>
        <end position="163"/>
    </location>
</feature>
<sequence length="163" mass="18206">MNFTTQILLLMAILSSLHVSCFEFQVGERPGWVVPPANDTKLYNDWASKERFIVGDTIRFKYRKDSVMEVTKSDYKNCNSTRPNFFSNTGNTIFTLDRSGFFYFISGATGHCRKGQQMIIRVMTQDQDSSAGGGSSSSSAGCRNIAVISYGVLFLIISFQFVA</sequence>
<dbReference type="PANTHER" id="PTHR33021">
    <property type="entry name" value="BLUE COPPER PROTEIN"/>
    <property type="match status" value="1"/>
</dbReference>
<keyword evidence="5" id="KW-0472">Membrane</keyword>
<evidence type="ECO:0000313" key="12">
    <source>
        <dbReference type="EMBL" id="KAL2500132.1"/>
    </source>
</evidence>
<proteinExistence type="inferred from homology"/>
<evidence type="ECO:0000256" key="9">
    <source>
        <dbReference type="ARBA" id="ARBA00035011"/>
    </source>
</evidence>
<organism evidence="12 13">
    <name type="scientific">Abeliophyllum distichum</name>
    <dbReference type="NCBI Taxonomy" id="126358"/>
    <lineage>
        <taxon>Eukaryota</taxon>
        <taxon>Viridiplantae</taxon>
        <taxon>Streptophyta</taxon>
        <taxon>Embryophyta</taxon>
        <taxon>Tracheophyta</taxon>
        <taxon>Spermatophyta</taxon>
        <taxon>Magnoliopsida</taxon>
        <taxon>eudicotyledons</taxon>
        <taxon>Gunneridae</taxon>
        <taxon>Pentapetalae</taxon>
        <taxon>asterids</taxon>
        <taxon>lamiids</taxon>
        <taxon>Lamiales</taxon>
        <taxon>Oleaceae</taxon>
        <taxon>Forsythieae</taxon>
        <taxon>Abeliophyllum</taxon>
    </lineage>
</organism>
<reference evidence="13" key="1">
    <citation type="submission" date="2024-07" db="EMBL/GenBank/DDBJ databases">
        <title>Two chromosome-level genome assemblies of Korean endemic species Abeliophyllum distichum and Forsythia ovata (Oleaceae).</title>
        <authorList>
            <person name="Jang H."/>
        </authorList>
    </citation>
    <scope>NUCLEOTIDE SEQUENCE [LARGE SCALE GENOMIC DNA]</scope>
</reference>
<keyword evidence="13" id="KW-1185">Reference proteome</keyword>
<dbReference type="CDD" id="cd11019">
    <property type="entry name" value="OsENODL1_like"/>
    <property type="match status" value="1"/>
</dbReference>
<evidence type="ECO:0000256" key="4">
    <source>
        <dbReference type="ARBA" id="ARBA00022729"/>
    </source>
</evidence>
<evidence type="ECO:0000256" key="2">
    <source>
        <dbReference type="ARBA" id="ARBA00022475"/>
    </source>
</evidence>
<evidence type="ECO:0000256" key="3">
    <source>
        <dbReference type="ARBA" id="ARBA00022622"/>
    </source>
</evidence>
<dbReference type="InterPro" id="IPR041846">
    <property type="entry name" value="ENL_dom"/>
</dbReference>
<keyword evidence="4 10" id="KW-0732">Signal</keyword>
<name>A0ABD1SHB7_9LAMI</name>
<keyword evidence="8" id="KW-0449">Lipoprotein</keyword>
<dbReference type="Pfam" id="PF02298">
    <property type="entry name" value="Cu_bind_like"/>
    <property type="match status" value="1"/>
</dbReference>
<dbReference type="GO" id="GO:0098552">
    <property type="term" value="C:side of membrane"/>
    <property type="evidence" value="ECO:0007669"/>
    <property type="project" value="UniProtKB-KW"/>
</dbReference>
<keyword evidence="3" id="KW-0336">GPI-anchor</keyword>
<comment type="caution">
    <text evidence="12">The sequence shown here is derived from an EMBL/GenBank/DDBJ whole genome shotgun (WGS) entry which is preliminary data.</text>
</comment>
<dbReference type="FunFam" id="2.60.40.420:FF:000010">
    <property type="entry name" value="Early nodulin-like protein 1"/>
    <property type="match status" value="1"/>
</dbReference>
<evidence type="ECO:0000259" key="11">
    <source>
        <dbReference type="PROSITE" id="PS51485"/>
    </source>
</evidence>
<feature type="signal peptide" evidence="10">
    <location>
        <begin position="1"/>
        <end position="21"/>
    </location>
</feature>
<protein>
    <submittedName>
        <fullName evidence="12">Early nodulin-like protein 21</fullName>
    </submittedName>
</protein>
<dbReference type="InterPro" id="IPR039391">
    <property type="entry name" value="Phytocyanin-like"/>
</dbReference>
<dbReference type="PROSITE" id="PS51485">
    <property type="entry name" value="PHYTOCYANIN"/>
    <property type="match status" value="1"/>
</dbReference>
<evidence type="ECO:0000256" key="6">
    <source>
        <dbReference type="ARBA" id="ARBA00023157"/>
    </source>
</evidence>
<dbReference type="EMBL" id="JBFOLK010000007">
    <property type="protein sequence ID" value="KAL2500132.1"/>
    <property type="molecule type" value="Genomic_DNA"/>
</dbReference>
<evidence type="ECO:0000256" key="1">
    <source>
        <dbReference type="ARBA" id="ARBA00004609"/>
    </source>
</evidence>
<accession>A0ABD1SHB7</accession>
<keyword evidence="7" id="KW-0325">Glycoprotein</keyword>
<dbReference type="GO" id="GO:0005886">
    <property type="term" value="C:plasma membrane"/>
    <property type="evidence" value="ECO:0007669"/>
    <property type="project" value="UniProtKB-SubCell"/>
</dbReference>